<organism evidence="2 3">
    <name type="scientific">Streptomyces synnematoformans</name>
    <dbReference type="NCBI Taxonomy" id="415721"/>
    <lineage>
        <taxon>Bacteria</taxon>
        <taxon>Bacillati</taxon>
        <taxon>Actinomycetota</taxon>
        <taxon>Actinomycetes</taxon>
        <taxon>Kitasatosporales</taxon>
        <taxon>Streptomycetaceae</taxon>
        <taxon>Streptomyces</taxon>
    </lineage>
</organism>
<gene>
    <name evidence="2" type="ORF">GCM10009802_57430</name>
</gene>
<dbReference type="Pfam" id="PF04149">
    <property type="entry name" value="DUF397"/>
    <property type="match status" value="1"/>
</dbReference>
<accession>A0ABN1ZMR0</accession>
<dbReference type="RefSeq" id="WP_344293770.1">
    <property type="nucleotide sequence ID" value="NZ_BAAAPF010000298.1"/>
</dbReference>
<feature type="domain" description="DUF397" evidence="1">
    <location>
        <begin position="10"/>
        <end position="61"/>
    </location>
</feature>
<dbReference type="InterPro" id="IPR007278">
    <property type="entry name" value="DUF397"/>
</dbReference>
<dbReference type="Proteomes" id="UP001500443">
    <property type="component" value="Unassembled WGS sequence"/>
</dbReference>
<sequence length="69" mass="7187">MAIELGATGAWTKSTYSMANGECIEVRSTAPELVSVRDSKVPDGPVLDFSPDSWAAFVAEVAGGALRAE</sequence>
<proteinExistence type="predicted"/>
<protein>
    <recommendedName>
        <fullName evidence="1">DUF397 domain-containing protein</fullName>
    </recommendedName>
</protein>
<keyword evidence="3" id="KW-1185">Reference proteome</keyword>
<reference evidence="2 3" key="1">
    <citation type="journal article" date="2019" name="Int. J. Syst. Evol. Microbiol.">
        <title>The Global Catalogue of Microorganisms (GCM) 10K type strain sequencing project: providing services to taxonomists for standard genome sequencing and annotation.</title>
        <authorList>
            <consortium name="The Broad Institute Genomics Platform"/>
            <consortium name="The Broad Institute Genome Sequencing Center for Infectious Disease"/>
            <person name="Wu L."/>
            <person name="Ma J."/>
        </authorList>
    </citation>
    <scope>NUCLEOTIDE SEQUENCE [LARGE SCALE GENOMIC DNA]</scope>
    <source>
        <strain evidence="2 3">JCM 15481</strain>
    </source>
</reference>
<comment type="caution">
    <text evidence="2">The sequence shown here is derived from an EMBL/GenBank/DDBJ whole genome shotgun (WGS) entry which is preliminary data.</text>
</comment>
<evidence type="ECO:0000259" key="1">
    <source>
        <dbReference type="Pfam" id="PF04149"/>
    </source>
</evidence>
<evidence type="ECO:0000313" key="2">
    <source>
        <dbReference type="EMBL" id="GAA1501215.1"/>
    </source>
</evidence>
<dbReference type="EMBL" id="BAAAPF010000298">
    <property type="protein sequence ID" value="GAA1501215.1"/>
    <property type="molecule type" value="Genomic_DNA"/>
</dbReference>
<evidence type="ECO:0000313" key="3">
    <source>
        <dbReference type="Proteomes" id="UP001500443"/>
    </source>
</evidence>
<name>A0ABN1ZMR0_9ACTN</name>